<dbReference type="PANTHER" id="PTHR24256">
    <property type="entry name" value="TRYPTASE-RELATED"/>
    <property type="match status" value="1"/>
</dbReference>
<evidence type="ECO:0000313" key="4">
    <source>
        <dbReference type="Proteomes" id="UP000092445"/>
    </source>
</evidence>
<name>A0A1A9ZAE5_GLOPL</name>
<dbReference type="InterPro" id="IPR043504">
    <property type="entry name" value="Peptidase_S1_PA_chymotrypsin"/>
</dbReference>
<dbReference type="InterPro" id="IPR051487">
    <property type="entry name" value="Ser/Thr_Proteases_Immune/Dev"/>
</dbReference>
<comment type="similarity">
    <text evidence="2">Belongs to the peptidase S1 family. CLIP subfamily.</text>
</comment>
<protein>
    <submittedName>
        <fullName evidence="3">Uncharacterized protein</fullName>
    </submittedName>
</protein>
<accession>A0A1A9ZAE5</accession>
<dbReference type="VEuPathDB" id="VectorBase:GPAI008547"/>
<reference evidence="3" key="2">
    <citation type="submission" date="2020-05" db="UniProtKB">
        <authorList>
            <consortium name="EnsemblMetazoa"/>
        </authorList>
    </citation>
    <scope>IDENTIFICATION</scope>
    <source>
        <strain evidence="3">IAEA</strain>
    </source>
</reference>
<dbReference type="STRING" id="7398.A0A1A9ZAE5"/>
<keyword evidence="4" id="KW-1185">Reference proteome</keyword>
<dbReference type="Proteomes" id="UP000092445">
    <property type="component" value="Unassembled WGS sequence"/>
</dbReference>
<sequence length="568" mass="64291">MRPIGMKGKLRTHVFVAGNCANEKSAISKSIVSVYCDEDDDSPDTRTGVIISSRLVLTAIARPTPDYWCQVVIEDDIAPTNRYIRESWETLHFQDEINDYPWLSPQLQILVLYSPMVLTIGKFNDHEVARPMLYGKTPNYSDGDVCTAHTIIEKEGRELDEKVSYQVTMMSEDDCKKIYEELDDDVICIKMNDCDTHCKDLLPGSAIVCNDDLVAIVSEHHNCDNNKPRALYSAEEACVWLKKMFAWVFGFVCGVRMRDVCAYELKYVQEESNNCDLKAASAHVCSTVLGKMFDAFDELIYFVTYILLIYRPEFANGQCSSDTSNLATSFGLLNCKHLEQESERVGIIIKETYILTASILPPTIWCEIIYKDFETKSERSDSFIMTNLGDDVNLHPAVAPQLQMLELVKPIDFRSKYAAKVGLISKQPSDKKYEGSEVHTYDVESKKIVEYKVNVVDREECEKSYENLHINVLCIKMENEGCNHCEILKAGSGVAFNDELIGVVSDDPKCDKDKPRVCASVHGNLKWIRSVAGIGGFWIFSSANCKQILSHWSFLLLHFLIPFITSCL</sequence>
<organism evidence="3 4">
    <name type="scientific">Glossina pallidipes</name>
    <name type="common">Tsetse fly</name>
    <dbReference type="NCBI Taxonomy" id="7398"/>
    <lineage>
        <taxon>Eukaryota</taxon>
        <taxon>Metazoa</taxon>
        <taxon>Ecdysozoa</taxon>
        <taxon>Arthropoda</taxon>
        <taxon>Hexapoda</taxon>
        <taxon>Insecta</taxon>
        <taxon>Pterygota</taxon>
        <taxon>Neoptera</taxon>
        <taxon>Endopterygota</taxon>
        <taxon>Diptera</taxon>
        <taxon>Brachycera</taxon>
        <taxon>Muscomorpha</taxon>
        <taxon>Hippoboscoidea</taxon>
        <taxon>Glossinidae</taxon>
        <taxon>Glossina</taxon>
    </lineage>
</organism>
<evidence type="ECO:0000256" key="1">
    <source>
        <dbReference type="ARBA" id="ARBA00023157"/>
    </source>
</evidence>
<dbReference type="InterPro" id="IPR009003">
    <property type="entry name" value="Peptidase_S1_PA"/>
</dbReference>
<evidence type="ECO:0000256" key="2">
    <source>
        <dbReference type="ARBA" id="ARBA00024195"/>
    </source>
</evidence>
<dbReference type="EnsemblMetazoa" id="GPAI008547-RA">
    <property type="protein sequence ID" value="GPAI008547-PA"/>
    <property type="gene ID" value="GPAI008547"/>
</dbReference>
<dbReference type="Gene3D" id="2.40.10.10">
    <property type="entry name" value="Trypsin-like serine proteases"/>
    <property type="match status" value="3"/>
</dbReference>
<reference evidence="4" key="1">
    <citation type="submission" date="2014-03" db="EMBL/GenBank/DDBJ databases">
        <authorList>
            <person name="Aksoy S."/>
            <person name="Warren W."/>
            <person name="Wilson R.K."/>
        </authorList>
    </citation>
    <scope>NUCLEOTIDE SEQUENCE [LARGE SCALE GENOMIC DNA]</scope>
    <source>
        <strain evidence="4">IAEA</strain>
    </source>
</reference>
<dbReference type="AlphaFoldDB" id="A0A1A9ZAE5"/>
<evidence type="ECO:0000313" key="3">
    <source>
        <dbReference type="EnsemblMetazoa" id="GPAI008547-PA"/>
    </source>
</evidence>
<keyword evidence="1" id="KW-1015">Disulfide bond</keyword>
<dbReference type="SUPFAM" id="SSF50494">
    <property type="entry name" value="Trypsin-like serine proteases"/>
    <property type="match status" value="2"/>
</dbReference>
<proteinExistence type="inferred from homology"/>